<dbReference type="InterPro" id="IPR019734">
    <property type="entry name" value="TPR_rpt"/>
</dbReference>
<dbReference type="PROSITE" id="PS50005">
    <property type="entry name" value="TPR"/>
    <property type="match status" value="1"/>
</dbReference>
<dbReference type="SUPFAM" id="SSF48452">
    <property type="entry name" value="TPR-like"/>
    <property type="match status" value="1"/>
</dbReference>
<dbReference type="Proteomes" id="UP000305887">
    <property type="component" value="Unassembled WGS sequence"/>
</dbReference>
<dbReference type="PANTHER" id="PTHR46816:SF1">
    <property type="entry name" value="TETRATRICOPEPTIDE REPEAT (TPR)-LIKE SUPERFAMILY PROTEIN"/>
    <property type="match status" value="1"/>
</dbReference>
<name>A0A5C4MSU9_9RHOB</name>
<proteinExistence type="predicted"/>
<dbReference type="EMBL" id="VDFU01000020">
    <property type="protein sequence ID" value="TNC48019.1"/>
    <property type="molecule type" value="Genomic_DNA"/>
</dbReference>
<dbReference type="Gene3D" id="1.25.40.10">
    <property type="entry name" value="Tetratricopeptide repeat domain"/>
    <property type="match status" value="1"/>
</dbReference>
<accession>A0A5C4MSU9</accession>
<evidence type="ECO:0000313" key="3">
    <source>
        <dbReference type="EMBL" id="TNC48019.1"/>
    </source>
</evidence>
<sequence length="190" mass="20751">MGSSPLLIKSVVAALLVAVCFSSPVTAQQTDVEREADLLRQLAQAESPEDAVKVDAELKALWSRSGSAAIDLLLRRGRDALEAGTPEIAVEHFTAAIDHAPDFAEAYVGRASAYYLTSRAGPAIDDLRHALVLNPSHWEALQGFAIILEEVDRPEDALEVWRQVHEMHPQNPEAVAAVDRLERELQGRTL</sequence>
<dbReference type="RefSeq" id="WP_139077946.1">
    <property type="nucleotide sequence ID" value="NZ_VDFU01000020.1"/>
</dbReference>
<evidence type="ECO:0000256" key="1">
    <source>
        <dbReference type="PROSITE-ProRule" id="PRU00339"/>
    </source>
</evidence>
<dbReference type="OrthoDB" id="9815010at2"/>
<evidence type="ECO:0000256" key="2">
    <source>
        <dbReference type="SAM" id="SignalP"/>
    </source>
</evidence>
<reference evidence="3 4" key="1">
    <citation type="submission" date="2019-06" db="EMBL/GenBank/DDBJ databases">
        <title>YIM 131921 draft genome.</title>
        <authorList>
            <person name="Jiang L."/>
        </authorList>
    </citation>
    <scope>NUCLEOTIDE SEQUENCE [LARGE SCALE GENOMIC DNA]</scope>
    <source>
        <strain evidence="3 4">YIM 131921</strain>
    </source>
</reference>
<comment type="caution">
    <text evidence="3">The sequence shown here is derived from an EMBL/GenBank/DDBJ whole genome shotgun (WGS) entry which is preliminary data.</text>
</comment>
<evidence type="ECO:0000313" key="4">
    <source>
        <dbReference type="Proteomes" id="UP000305887"/>
    </source>
</evidence>
<dbReference type="InterPro" id="IPR011990">
    <property type="entry name" value="TPR-like_helical_dom_sf"/>
</dbReference>
<protein>
    <submittedName>
        <fullName evidence="3">Tetratricopeptide repeat protein</fullName>
    </submittedName>
</protein>
<dbReference type="Pfam" id="PF13432">
    <property type="entry name" value="TPR_16"/>
    <property type="match status" value="1"/>
</dbReference>
<keyword evidence="4" id="KW-1185">Reference proteome</keyword>
<keyword evidence="2" id="KW-0732">Signal</keyword>
<feature type="repeat" description="TPR" evidence="1">
    <location>
        <begin position="104"/>
        <end position="137"/>
    </location>
</feature>
<feature type="chain" id="PRO_5022723012" evidence="2">
    <location>
        <begin position="28"/>
        <end position="190"/>
    </location>
</feature>
<organism evidence="3 4">
    <name type="scientific">Rubellimicrobium rubrum</name>
    <dbReference type="NCBI Taxonomy" id="2585369"/>
    <lineage>
        <taxon>Bacteria</taxon>
        <taxon>Pseudomonadati</taxon>
        <taxon>Pseudomonadota</taxon>
        <taxon>Alphaproteobacteria</taxon>
        <taxon>Rhodobacterales</taxon>
        <taxon>Roseobacteraceae</taxon>
        <taxon>Rubellimicrobium</taxon>
    </lineage>
</organism>
<keyword evidence="1" id="KW-0802">TPR repeat</keyword>
<feature type="signal peptide" evidence="2">
    <location>
        <begin position="1"/>
        <end position="27"/>
    </location>
</feature>
<dbReference type="SMART" id="SM00028">
    <property type="entry name" value="TPR"/>
    <property type="match status" value="3"/>
</dbReference>
<gene>
    <name evidence="3" type="ORF">FHG66_15370</name>
</gene>
<dbReference type="PANTHER" id="PTHR46816">
    <property type="entry name" value="OS01G0273500 PROTEIN"/>
    <property type="match status" value="1"/>
</dbReference>
<dbReference type="AlphaFoldDB" id="A0A5C4MSU9"/>